<evidence type="ECO:0000256" key="7">
    <source>
        <dbReference type="ARBA" id="ARBA00023014"/>
    </source>
</evidence>
<accession>A0ABQ0DF38</accession>
<evidence type="ECO:0000313" key="10">
    <source>
        <dbReference type="Proteomes" id="UP001628156"/>
    </source>
</evidence>
<dbReference type="Proteomes" id="UP001628156">
    <property type="component" value="Unassembled WGS sequence"/>
</dbReference>
<evidence type="ECO:0000256" key="1">
    <source>
        <dbReference type="ARBA" id="ARBA00001966"/>
    </source>
</evidence>
<comment type="caution">
    <text evidence="9">The sequence shown here is derived from an EMBL/GenBank/DDBJ whole genome shotgun (WGS) entry which is preliminary data.</text>
</comment>
<reference evidence="9 10" key="1">
    <citation type="journal article" date="2019" name="PLoS Negl. Trop. Dis.">
        <title>Whole genome sequencing of Entamoeba nuttalli reveals mammalian host-related molecular signatures and a novel octapeptide-repeat surface protein.</title>
        <authorList>
            <person name="Tanaka M."/>
            <person name="Makiuchi T."/>
            <person name="Komiyama T."/>
            <person name="Shiina T."/>
            <person name="Osaki K."/>
            <person name="Tachibana H."/>
        </authorList>
    </citation>
    <scope>NUCLEOTIDE SEQUENCE [LARGE SCALE GENOMIC DNA]</scope>
    <source>
        <strain evidence="9 10">P19-061405</strain>
    </source>
</reference>
<evidence type="ECO:0000313" key="9">
    <source>
        <dbReference type="EMBL" id="GAB1221487.1"/>
    </source>
</evidence>
<keyword evidence="6" id="KW-0408">Iron</keyword>
<keyword evidence="7" id="KW-0411">Iron-sulfur</keyword>
<protein>
    <recommendedName>
        <fullName evidence="8">DNA primase large subunit C-terminal domain-containing protein</fullName>
    </recommendedName>
</protein>
<organism evidence="9 10">
    <name type="scientific">Entamoeba nuttalli</name>
    <dbReference type="NCBI Taxonomy" id="412467"/>
    <lineage>
        <taxon>Eukaryota</taxon>
        <taxon>Amoebozoa</taxon>
        <taxon>Evosea</taxon>
        <taxon>Archamoebae</taxon>
        <taxon>Mastigamoebida</taxon>
        <taxon>Entamoebidae</taxon>
        <taxon>Entamoeba</taxon>
    </lineage>
</organism>
<evidence type="ECO:0000256" key="6">
    <source>
        <dbReference type="ARBA" id="ARBA00023004"/>
    </source>
</evidence>
<dbReference type="InterPro" id="IPR007238">
    <property type="entry name" value="DNA_primase_lsu_euk/arc"/>
</dbReference>
<evidence type="ECO:0000256" key="2">
    <source>
        <dbReference type="ARBA" id="ARBA00022485"/>
    </source>
</evidence>
<evidence type="ECO:0000256" key="5">
    <source>
        <dbReference type="ARBA" id="ARBA00022723"/>
    </source>
</evidence>
<gene>
    <name evidence="9" type="ORF">ENUP19_0082G0012</name>
</gene>
<keyword evidence="5" id="KW-0479">Metal-binding</keyword>
<keyword evidence="3" id="KW-0639">Primosome</keyword>
<dbReference type="PANTHER" id="PTHR10537">
    <property type="entry name" value="DNA PRIMASE LARGE SUBUNIT"/>
    <property type="match status" value="1"/>
</dbReference>
<proteinExistence type="predicted"/>
<evidence type="ECO:0000256" key="4">
    <source>
        <dbReference type="ARBA" id="ARBA00022705"/>
    </source>
</evidence>
<sequence>MNRKEITQFIQFPHESKDDIKLQMYKEFDQSVFIELIHSYKRSEFYDIIEKRTYIYFTVLKKYQLPMENEDLMKVQVYKELIHLISENLPLTTIKEIQLDHLSYYYFYLTFHSRKDIFDNIESIIFLHRLYLTSPFNHFSLLQCKNIIQTSSIPLVEVPFQKISQLLPLYKYRLKNGYLLIPSNELIYGCFIYCIFNPLKQPKFIDLLLLRDEPPFLLQPLLSVLPKTKQQTILDNTRELSVVLSKLPACMYHIHSLSSGKYQMKYDTRRQIVIFLKNAGVDANVCMEYMRQRVDLMRGKEKKQLEYFVQHCYGLKGSHINFSPEKCKSIQQMNIKPGEVCGCIFNSKQYKESERLKWLKDYMNYLNIPINLQLSLSQKFFSLSPNQCCSELLKYSCSSVDVDIEDISYPNWFLQEKEKLDRLSVLSQIPVCSQQSKCYQ</sequence>
<comment type="cofactor">
    <cofactor evidence="1">
        <name>[4Fe-4S] cluster</name>
        <dbReference type="ChEBI" id="CHEBI:49883"/>
    </cofactor>
</comment>
<evidence type="ECO:0000259" key="8">
    <source>
        <dbReference type="Pfam" id="PF04104"/>
    </source>
</evidence>
<name>A0ABQ0DF38_9EUKA</name>
<feature type="domain" description="DNA primase large subunit C-terminal" evidence="8">
    <location>
        <begin position="243"/>
        <end position="360"/>
    </location>
</feature>
<dbReference type="Pfam" id="PF04104">
    <property type="entry name" value="DNA_primase_lrg"/>
    <property type="match status" value="1"/>
</dbReference>
<keyword evidence="10" id="KW-1185">Reference proteome</keyword>
<dbReference type="PANTHER" id="PTHR10537:SF3">
    <property type="entry name" value="DNA PRIMASE LARGE SUBUNIT"/>
    <property type="match status" value="1"/>
</dbReference>
<evidence type="ECO:0000256" key="3">
    <source>
        <dbReference type="ARBA" id="ARBA00022515"/>
    </source>
</evidence>
<dbReference type="EMBL" id="BAAFRS010000082">
    <property type="protein sequence ID" value="GAB1221487.1"/>
    <property type="molecule type" value="Genomic_DNA"/>
</dbReference>
<keyword evidence="2" id="KW-0004">4Fe-4S</keyword>
<keyword evidence="4" id="KW-0235">DNA replication</keyword>
<dbReference type="InterPro" id="IPR058560">
    <property type="entry name" value="DNA_primase_C"/>
</dbReference>